<dbReference type="RefSeq" id="WP_230437156.1">
    <property type="nucleotide sequence ID" value="NZ_CP087715.1"/>
</dbReference>
<dbReference type="PANTHER" id="PTHR22726">
    <property type="entry name" value="METALLOENDOPEPTIDASE OMA1"/>
    <property type="match status" value="1"/>
</dbReference>
<reference evidence="12" key="1">
    <citation type="journal article" date="2019" name="Int. J. Syst. Evol. Microbiol.">
        <title>The Global Catalogue of Microorganisms (GCM) 10K type strain sequencing project: providing services to taxonomists for standard genome sequencing and annotation.</title>
        <authorList>
            <consortium name="The Broad Institute Genomics Platform"/>
            <consortium name="The Broad Institute Genome Sequencing Center for Infectious Disease"/>
            <person name="Wu L."/>
            <person name="Ma J."/>
        </authorList>
    </citation>
    <scope>NUCLEOTIDE SEQUENCE [LARGE SCALE GENOMIC DNA]</scope>
    <source>
        <strain evidence="12">CCUG 54356</strain>
    </source>
</reference>
<keyword evidence="4 6" id="KW-0862">Zinc</keyword>
<evidence type="ECO:0000256" key="3">
    <source>
        <dbReference type="ARBA" id="ARBA00022801"/>
    </source>
</evidence>
<dbReference type="Gene3D" id="3.30.2010.10">
    <property type="entry name" value="Metalloproteases ('zincins'), catalytic domain"/>
    <property type="match status" value="1"/>
</dbReference>
<feature type="region of interest" description="Disordered" evidence="7">
    <location>
        <begin position="316"/>
        <end position="354"/>
    </location>
</feature>
<feature type="domain" description="DUF7092" evidence="10">
    <location>
        <begin position="7"/>
        <end position="81"/>
    </location>
</feature>
<keyword evidence="8" id="KW-1133">Transmembrane helix</keyword>
<evidence type="ECO:0000256" key="7">
    <source>
        <dbReference type="SAM" id="MobiDB-lite"/>
    </source>
</evidence>
<sequence length="377" mass="41840">MNQTIVLHGKWQDGATSSVLPAELHCLEGRVYLIANGEELMGLPLDLVQITPKLGRTPRYLTFADQRGQFECEDHSGLDQLDKSIGSRGYGIIHRLENHLGMVVFATVLVAGIIWGYFTWGVPAASEALAYRLPADLLDRSAQETLSFMEEYSLEPTALSDERQAEIRAEFSAFAPNYPIEKLRFYRGAEQGANAFALPDGTIIFTDEIIALADTNDELLAVFGHELGHVAHRHSLRQVIQGSAVSLTFALITGEVSALGDLLLTAPVVFSQLSYSRQFELESDAHAVDMLRESGRSPEALATMLSKLYYSRTNCSEDCPANESEPGTDSAPAGESEMRKDKNENREDGSKWLRYLSTHPHLEERIAITKYKERESD</sequence>
<evidence type="ECO:0000259" key="10">
    <source>
        <dbReference type="Pfam" id="PF23368"/>
    </source>
</evidence>
<keyword evidence="2" id="KW-0479">Metal-binding</keyword>
<comment type="caution">
    <text evidence="11">The sequence shown here is derived from an EMBL/GenBank/DDBJ whole genome shotgun (WGS) entry which is preliminary data.</text>
</comment>
<gene>
    <name evidence="11" type="ORF">ACFQ2X_10235</name>
</gene>
<comment type="cofactor">
    <cofactor evidence="6">
        <name>Zn(2+)</name>
        <dbReference type="ChEBI" id="CHEBI:29105"/>
    </cofactor>
    <text evidence="6">Binds 1 zinc ion per subunit.</text>
</comment>
<feature type="compositionally biased region" description="Basic and acidic residues" evidence="7">
    <location>
        <begin position="336"/>
        <end position="351"/>
    </location>
</feature>
<evidence type="ECO:0000256" key="8">
    <source>
        <dbReference type="SAM" id="Phobius"/>
    </source>
</evidence>
<name>A0ABW3U996_9GAMM</name>
<dbReference type="CDD" id="cd07332">
    <property type="entry name" value="M48C_Oma1_like"/>
    <property type="match status" value="1"/>
</dbReference>
<keyword evidence="3 6" id="KW-0378">Hydrolase</keyword>
<keyword evidence="8" id="KW-0472">Membrane</keyword>
<feature type="transmembrane region" description="Helical" evidence="8">
    <location>
        <begin position="100"/>
        <end position="120"/>
    </location>
</feature>
<feature type="domain" description="Peptidase M48" evidence="9">
    <location>
        <begin position="164"/>
        <end position="367"/>
    </location>
</feature>
<dbReference type="InterPro" id="IPR055518">
    <property type="entry name" value="DUF7092"/>
</dbReference>
<evidence type="ECO:0000256" key="5">
    <source>
        <dbReference type="ARBA" id="ARBA00023049"/>
    </source>
</evidence>
<dbReference type="EMBL" id="JBHTLR010000008">
    <property type="protein sequence ID" value="MFD1216981.1"/>
    <property type="molecule type" value="Genomic_DNA"/>
</dbReference>
<evidence type="ECO:0000256" key="1">
    <source>
        <dbReference type="ARBA" id="ARBA00022670"/>
    </source>
</evidence>
<proteinExistence type="inferred from homology"/>
<keyword evidence="5 6" id="KW-0482">Metalloprotease</keyword>
<keyword evidence="8" id="KW-0812">Transmembrane</keyword>
<accession>A0ABW3U996</accession>
<evidence type="ECO:0000256" key="6">
    <source>
        <dbReference type="RuleBase" id="RU003983"/>
    </source>
</evidence>
<dbReference type="PANTHER" id="PTHR22726:SF1">
    <property type="entry name" value="METALLOENDOPEPTIDASE OMA1, MITOCHONDRIAL"/>
    <property type="match status" value="1"/>
</dbReference>
<dbReference type="Pfam" id="PF01435">
    <property type="entry name" value="Peptidase_M48"/>
    <property type="match status" value="1"/>
</dbReference>
<evidence type="ECO:0000256" key="4">
    <source>
        <dbReference type="ARBA" id="ARBA00022833"/>
    </source>
</evidence>
<protein>
    <submittedName>
        <fullName evidence="11">M48 family metallopeptidase</fullName>
    </submittedName>
</protein>
<evidence type="ECO:0000259" key="9">
    <source>
        <dbReference type="Pfam" id="PF01435"/>
    </source>
</evidence>
<dbReference type="Proteomes" id="UP001597264">
    <property type="component" value="Unassembled WGS sequence"/>
</dbReference>
<comment type="similarity">
    <text evidence="6">Belongs to the peptidase M48 family.</text>
</comment>
<keyword evidence="12" id="KW-1185">Reference proteome</keyword>
<dbReference type="Pfam" id="PF23368">
    <property type="entry name" value="DUF7092"/>
    <property type="match status" value="1"/>
</dbReference>
<evidence type="ECO:0000313" key="11">
    <source>
        <dbReference type="EMBL" id="MFD1216981.1"/>
    </source>
</evidence>
<keyword evidence="1 6" id="KW-0645">Protease</keyword>
<organism evidence="11 12">
    <name type="scientific">Microbulbifer celer</name>
    <dbReference type="NCBI Taxonomy" id="435905"/>
    <lineage>
        <taxon>Bacteria</taxon>
        <taxon>Pseudomonadati</taxon>
        <taxon>Pseudomonadota</taxon>
        <taxon>Gammaproteobacteria</taxon>
        <taxon>Cellvibrionales</taxon>
        <taxon>Microbulbiferaceae</taxon>
        <taxon>Microbulbifer</taxon>
    </lineage>
</organism>
<dbReference type="InterPro" id="IPR051156">
    <property type="entry name" value="Mito/Outer_Membr_Metalloprot"/>
</dbReference>
<evidence type="ECO:0000313" key="12">
    <source>
        <dbReference type="Proteomes" id="UP001597264"/>
    </source>
</evidence>
<evidence type="ECO:0000256" key="2">
    <source>
        <dbReference type="ARBA" id="ARBA00022723"/>
    </source>
</evidence>
<dbReference type="InterPro" id="IPR001915">
    <property type="entry name" value="Peptidase_M48"/>
</dbReference>